<dbReference type="InterPro" id="IPR001878">
    <property type="entry name" value="Znf_CCHC"/>
</dbReference>
<evidence type="ECO:0000259" key="3">
    <source>
        <dbReference type="PROSITE" id="PS50158"/>
    </source>
</evidence>
<dbReference type="InterPro" id="IPR036875">
    <property type="entry name" value="Znf_CCHC_sf"/>
</dbReference>
<dbReference type="PRINTS" id="PR01217">
    <property type="entry name" value="PRICHEXTENSN"/>
</dbReference>
<dbReference type="SUPFAM" id="SSF57756">
    <property type="entry name" value="Retrovirus zinc finger-like domains"/>
    <property type="match status" value="1"/>
</dbReference>
<dbReference type="Pfam" id="PF00098">
    <property type="entry name" value="zf-CCHC"/>
    <property type="match status" value="1"/>
</dbReference>
<feature type="region of interest" description="Disordered" evidence="2">
    <location>
        <begin position="198"/>
        <end position="224"/>
    </location>
</feature>
<feature type="domain" description="CCHC-type" evidence="3">
    <location>
        <begin position="388"/>
        <end position="403"/>
    </location>
</feature>
<dbReference type="SMART" id="SM00343">
    <property type="entry name" value="ZnF_C2HC"/>
    <property type="match status" value="1"/>
</dbReference>
<dbReference type="Pfam" id="PF02093">
    <property type="entry name" value="Gag_p30"/>
    <property type="match status" value="1"/>
</dbReference>
<keyword evidence="1" id="KW-0863">Zinc-finger</keyword>
<protein>
    <recommendedName>
        <fullName evidence="3">CCHC-type domain-containing protein</fullName>
    </recommendedName>
</protein>
<feature type="compositionally biased region" description="Pro residues" evidence="2">
    <location>
        <begin position="57"/>
        <end position="66"/>
    </location>
</feature>
<reference evidence="4 5" key="1">
    <citation type="journal article" date="2012" name="Nat. Genet.">
        <title>The yak genome and adaptation to life at high altitude.</title>
        <authorList>
            <person name="Qiu Q."/>
            <person name="Zhang G."/>
            <person name="Ma T."/>
            <person name="Qian W."/>
            <person name="Wang J."/>
            <person name="Ye Z."/>
            <person name="Cao C."/>
            <person name="Hu Q."/>
            <person name="Kim J."/>
            <person name="Larkin D.M."/>
            <person name="Auvil L."/>
            <person name="Capitanu B."/>
            <person name="Ma J."/>
            <person name="Lewin H.A."/>
            <person name="Qian X."/>
            <person name="Lang Y."/>
            <person name="Zhou R."/>
            <person name="Wang L."/>
            <person name="Wang K."/>
            <person name="Xia J."/>
            <person name="Liao S."/>
            <person name="Pan S."/>
            <person name="Lu X."/>
            <person name="Hou H."/>
            <person name="Wang Y."/>
            <person name="Zang X."/>
            <person name="Yin Y."/>
            <person name="Ma H."/>
            <person name="Zhang J."/>
            <person name="Wang Z."/>
            <person name="Zhang Y."/>
            <person name="Zhang D."/>
            <person name="Yonezawa T."/>
            <person name="Hasegawa M."/>
            <person name="Zhong Y."/>
            <person name="Liu W."/>
            <person name="Zhang Y."/>
            <person name="Huang Z."/>
            <person name="Zhang S."/>
            <person name="Long R."/>
            <person name="Yang H."/>
            <person name="Wang J."/>
            <person name="Lenstra J.A."/>
            <person name="Cooper D.N."/>
            <person name="Wu Y."/>
            <person name="Wang J."/>
            <person name="Shi P."/>
            <person name="Wang J."/>
            <person name="Liu J."/>
        </authorList>
    </citation>
    <scope>NUCLEOTIDE SEQUENCE [LARGE SCALE GENOMIC DNA]</scope>
    <source>
        <strain evidence="5">yakQH1</strain>
    </source>
</reference>
<dbReference type="Proteomes" id="UP000011080">
    <property type="component" value="Unassembled WGS sequence"/>
</dbReference>
<feature type="region of interest" description="Disordered" evidence="2">
    <location>
        <begin position="401"/>
        <end position="422"/>
    </location>
</feature>
<dbReference type="GO" id="GO:0008270">
    <property type="term" value="F:zinc ion binding"/>
    <property type="evidence" value="ECO:0007669"/>
    <property type="project" value="UniProtKB-KW"/>
</dbReference>
<dbReference type="InterPro" id="IPR003036">
    <property type="entry name" value="Gag_P30"/>
</dbReference>
<dbReference type="AlphaFoldDB" id="L8HZY2"/>
<evidence type="ECO:0000256" key="2">
    <source>
        <dbReference type="SAM" id="MobiDB-lite"/>
    </source>
</evidence>
<feature type="non-terminal residue" evidence="4">
    <location>
        <position position="1"/>
    </location>
</feature>
<dbReference type="GO" id="GO:0019068">
    <property type="term" value="P:virion assembly"/>
    <property type="evidence" value="ECO:0007669"/>
    <property type="project" value="InterPro"/>
</dbReference>
<gene>
    <name evidence="4" type="ORF">M91_13164</name>
</gene>
<sequence>VARRSAPPSAPGPSAPPPVARPSAPRPSPPPAVAPPSAPRPSAPPPVARPSAHGPSTPRPSPPPSVAPSSVAPPSVPPPSPPLVIAPSSTPLVVPSTCEAGLPAGSAKASTGLPQAVGPALYSPLADVIDLFNYKAKMPSYQDDPRKMERLFKGIFTVYHPNWAAIQVLMNSLLSPEEHSMVLEKALQEAERLREIHPESPIRTSAEQALPRTEPGWDPSDPEDQARLDHYKDCLMIGLQKGANNFRRVQNVRQGQEECPYTFLERLHEAFRKYTDIDPEHPNNMGLVNLTFISQSAPDIRRKLQQLEEGPWLPTSQLLEVALEVFRGLLKIREKQEQCILRKAALLSLDHSRPSRTSARKNKWPLVRPQGPPRPNRKGHPFVGPQQCAFCKQEGHWKRECPKNRRGPLSSKTTSINGVFGE</sequence>
<dbReference type="InterPro" id="IPR050462">
    <property type="entry name" value="Retroviral_Gag-Pol_poly"/>
</dbReference>
<feature type="compositionally biased region" description="Polar residues" evidence="2">
    <location>
        <begin position="410"/>
        <end position="422"/>
    </location>
</feature>
<evidence type="ECO:0000313" key="4">
    <source>
        <dbReference type="EMBL" id="ELR48874.1"/>
    </source>
</evidence>
<dbReference type="PANTHER" id="PTHR33166">
    <property type="entry name" value="GAG_P30 DOMAIN-CONTAINING PROTEIN"/>
    <property type="match status" value="1"/>
</dbReference>
<evidence type="ECO:0000313" key="5">
    <source>
        <dbReference type="Proteomes" id="UP000011080"/>
    </source>
</evidence>
<dbReference type="EMBL" id="JH882587">
    <property type="protein sequence ID" value="ELR48874.1"/>
    <property type="molecule type" value="Genomic_DNA"/>
</dbReference>
<proteinExistence type="predicted"/>
<feature type="region of interest" description="Disordered" evidence="2">
    <location>
        <begin position="352"/>
        <end position="385"/>
    </location>
</feature>
<organism evidence="4 5">
    <name type="scientific">Bos mutus</name>
    <name type="common">wild yak</name>
    <dbReference type="NCBI Taxonomy" id="72004"/>
    <lineage>
        <taxon>Eukaryota</taxon>
        <taxon>Metazoa</taxon>
        <taxon>Chordata</taxon>
        <taxon>Craniata</taxon>
        <taxon>Vertebrata</taxon>
        <taxon>Euteleostomi</taxon>
        <taxon>Mammalia</taxon>
        <taxon>Eutheria</taxon>
        <taxon>Laurasiatheria</taxon>
        <taxon>Artiodactyla</taxon>
        <taxon>Ruminantia</taxon>
        <taxon>Pecora</taxon>
        <taxon>Bovidae</taxon>
        <taxon>Bovinae</taxon>
        <taxon>Bos</taxon>
    </lineage>
</organism>
<dbReference type="SUPFAM" id="SSF47943">
    <property type="entry name" value="Retrovirus capsid protein, N-terminal core domain"/>
    <property type="match status" value="1"/>
</dbReference>
<keyword evidence="1" id="KW-0862">Zinc</keyword>
<dbReference type="Gene3D" id="4.10.60.10">
    <property type="entry name" value="Zinc finger, CCHC-type"/>
    <property type="match status" value="1"/>
</dbReference>
<accession>L8HZY2</accession>
<dbReference type="InterPro" id="IPR008919">
    <property type="entry name" value="Retrov_capsid_N"/>
</dbReference>
<evidence type="ECO:0000256" key="1">
    <source>
        <dbReference type="PROSITE-ProRule" id="PRU00047"/>
    </source>
</evidence>
<feature type="compositionally biased region" description="Pro residues" evidence="2">
    <location>
        <begin position="8"/>
        <end position="48"/>
    </location>
</feature>
<dbReference type="GO" id="GO:0003676">
    <property type="term" value="F:nucleic acid binding"/>
    <property type="evidence" value="ECO:0007669"/>
    <property type="project" value="InterPro"/>
</dbReference>
<feature type="non-terminal residue" evidence="4">
    <location>
        <position position="422"/>
    </location>
</feature>
<dbReference type="PROSITE" id="PS50158">
    <property type="entry name" value="ZF_CCHC"/>
    <property type="match status" value="1"/>
</dbReference>
<keyword evidence="1" id="KW-0479">Metal-binding</keyword>
<dbReference type="Gene3D" id="1.10.375.10">
    <property type="entry name" value="Human Immunodeficiency Virus Type 1 Capsid Protein"/>
    <property type="match status" value="1"/>
</dbReference>
<feature type="region of interest" description="Disordered" evidence="2">
    <location>
        <begin position="1"/>
        <end position="78"/>
    </location>
</feature>
<name>L8HZY2_9CETA</name>